<dbReference type="AlphaFoldDB" id="A0A381YZW2"/>
<organism evidence="2">
    <name type="scientific">marine metagenome</name>
    <dbReference type="NCBI Taxonomy" id="408172"/>
    <lineage>
        <taxon>unclassified sequences</taxon>
        <taxon>metagenomes</taxon>
        <taxon>ecological metagenomes</taxon>
    </lineage>
</organism>
<evidence type="ECO:0000256" key="1">
    <source>
        <dbReference type="SAM" id="Phobius"/>
    </source>
</evidence>
<dbReference type="EMBL" id="UINC01019476">
    <property type="protein sequence ID" value="SVA82469.1"/>
    <property type="molecule type" value="Genomic_DNA"/>
</dbReference>
<feature type="transmembrane region" description="Helical" evidence="1">
    <location>
        <begin position="101"/>
        <end position="120"/>
    </location>
</feature>
<proteinExistence type="predicted"/>
<accession>A0A381YZW2</accession>
<keyword evidence="1" id="KW-0472">Membrane</keyword>
<feature type="transmembrane region" description="Helical" evidence="1">
    <location>
        <begin position="69"/>
        <end position="89"/>
    </location>
</feature>
<sequence>MNEGPPKPDPKDYGLTDEDCGVVLRWLTFETRWNRFMNSRAYKSGESKLWNRQNQEPILFNSSTDLPGIVQYGIPIAVTLSLYAGYLWFLIQRGNPSKVAIAFGFGGALLVGLGLAFVAVDGIKMALNVLMQAYLRYIVSNLRVIKGHRHYHSALFNYKEEFLKTNNPKEVEVGFPRKKCLICGETSPT</sequence>
<keyword evidence="1" id="KW-1133">Transmembrane helix</keyword>
<gene>
    <name evidence="2" type="ORF">METZ01_LOCUS135323</name>
</gene>
<protein>
    <submittedName>
        <fullName evidence="2">Uncharacterized protein</fullName>
    </submittedName>
</protein>
<name>A0A381YZW2_9ZZZZ</name>
<evidence type="ECO:0000313" key="2">
    <source>
        <dbReference type="EMBL" id="SVA82469.1"/>
    </source>
</evidence>
<reference evidence="2" key="1">
    <citation type="submission" date="2018-05" db="EMBL/GenBank/DDBJ databases">
        <authorList>
            <person name="Lanie J.A."/>
            <person name="Ng W.-L."/>
            <person name="Kazmierczak K.M."/>
            <person name="Andrzejewski T.M."/>
            <person name="Davidsen T.M."/>
            <person name="Wayne K.J."/>
            <person name="Tettelin H."/>
            <person name="Glass J.I."/>
            <person name="Rusch D."/>
            <person name="Podicherti R."/>
            <person name="Tsui H.-C.T."/>
            <person name="Winkler M.E."/>
        </authorList>
    </citation>
    <scope>NUCLEOTIDE SEQUENCE</scope>
</reference>
<keyword evidence="1" id="KW-0812">Transmembrane</keyword>